<protein>
    <submittedName>
        <fullName evidence="5">SmpA / OmlA family protein</fullName>
    </submittedName>
</protein>
<sequence length="161" mass="18022">MKKLIVLTIFSAALAGCAHLFAPPPQPGDSADAVRARLGRPTNTYADGADTLLEYAWGPWGQYTWMARLGSDGRLVSYEQVLTSAKFATIKPGKDNKDTILRILGRPTQVTHYASVDGDVWLYRYKEQDVWNSMMSVEFNRAGIVQAMVNGPDEEREVRRR</sequence>
<evidence type="ECO:0000313" key="5">
    <source>
        <dbReference type="EMBL" id="SHM30184.1"/>
    </source>
</evidence>
<dbReference type="InterPro" id="IPR037873">
    <property type="entry name" value="BamE-like"/>
</dbReference>
<evidence type="ECO:0000313" key="6">
    <source>
        <dbReference type="Proteomes" id="UP000184339"/>
    </source>
</evidence>
<keyword evidence="2" id="KW-0472">Membrane</keyword>
<dbReference type="PROSITE" id="PS51257">
    <property type="entry name" value="PROKAR_LIPOPROTEIN"/>
    <property type="match status" value="1"/>
</dbReference>
<dbReference type="RefSeq" id="WP_072780683.1">
    <property type="nucleotide sequence ID" value="NZ_FRCX01000001.1"/>
</dbReference>
<dbReference type="AlphaFoldDB" id="A0A1M7HNX3"/>
<accession>A0A1M7HNX3</accession>
<dbReference type="EMBL" id="FRCX01000001">
    <property type="protein sequence ID" value="SHM30184.1"/>
    <property type="molecule type" value="Genomic_DNA"/>
</dbReference>
<name>A0A1M7HNX3_9BURK</name>
<feature type="chain" id="PRO_5013314460" evidence="3">
    <location>
        <begin position="23"/>
        <end position="161"/>
    </location>
</feature>
<reference evidence="6" key="1">
    <citation type="submission" date="2016-11" db="EMBL/GenBank/DDBJ databases">
        <authorList>
            <person name="Varghese N."/>
            <person name="Submissions S."/>
        </authorList>
    </citation>
    <scope>NUCLEOTIDE SEQUENCE [LARGE SCALE GENOMIC DNA]</scope>
    <source>
        <strain evidence="6">Sac-22</strain>
    </source>
</reference>
<proteinExistence type="predicted"/>
<evidence type="ECO:0000256" key="3">
    <source>
        <dbReference type="SAM" id="SignalP"/>
    </source>
</evidence>
<evidence type="ECO:0000256" key="1">
    <source>
        <dbReference type="ARBA" id="ARBA00022729"/>
    </source>
</evidence>
<feature type="signal peptide" evidence="3">
    <location>
        <begin position="1"/>
        <end position="22"/>
    </location>
</feature>
<evidence type="ECO:0000259" key="4">
    <source>
        <dbReference type="Pfam" id="PF04355"/>
    </source>
</evidence>
<dbReference type="STRING" id="551987.SAMN05192549_101236"/>
<dbReference type="GO" id="GO:0019867">
    <property type="term" value="C:outer membrane"/>
    <property type="evidence" value="ECO:0007669"/>
    <property type="project" value="InterPro"/>
</dbReference>
<dbReference type="Gene3D" id="3.30.1450.10">
    <property type="match status" value="1"/>
</dbReference>
<feature type="domain" description="Outer membrane protein assembly factor BamE" evidence="4">
    <location>
        <begin position="81"/>
        <end position="147"/>
    </location>
</feature>
<dbReference type="InterPro" id="IPR007450">
    <property type="entry name" value="BamE_dom"/>
</dbReference>
<keyword evidence="6" id="KW-1185">Reference proteome</keyword>
<organism evidence="5 6">
    <name type="scientific">Duganella sacchari</name>
    <dbReference type="NCBI Taxonomy" id="551987"/>
    <lineage>
        <taxon>Bacteria</taxon>
        <taxon>Pseudomonadati</taxon>
        <taxon>Pseudomonadota</taxon>
        <taxon>Betaproteobacteria</taxon>
        <taxon>Burkholderiales</taxon>
        <taxon>Oxalobacteraceae</taxon>
        <taxon>Telluria group</taxon>
        <taxon>Duganella</taxon>
    </lineage>
</organism>
<dbReference type="Pfam" id="PF04355">
    <property type="entry name" value="BamE"/>
    <property type="match status" value="1"/>
</dbReference>
<gene>
    <name evidence="5" type="ORF">SAMN05192549_101236</name>
</gene>
<dbReference type="OrthoDB" id="8962020at2"/>
<evidence type="ECO:0000256" key="2">
    <source>
        <dbReference type="ARBA" id="ARBA00023136"/>
    </source>
</evidence>
<dbReference type="Proteomes" id="UP000184339">
    <property type="component" value="Unassembled WGS sequence"/>
</dbReference>
<keyword evidence="1 3" id="KW-0732">Signal</keyword>